<dbReference type="Pfam" id="PF19291">
    <property type="entry name" value="TREH_N"/>
    <property type="match status" value="1"/>
</dbReference>
<evidence type="ECO:0000313" key="3">
    <source>
        <dbReference type="EMBL" id="UYG17776.1"/>
    </source>
</evidence>
<sequence>MSAPAPTATPIADHALLSDQRTAALVTREGTVDFLCMPRVDSAALLCSLLGDEDNGHWSLAIADGVVASRRYVEDTMVLETHWTSPTGTAVVTDLLVAAGSAAPTAEHADDVTDRADLVRHVRCTAGTVEVVQRLRIRFDYGATIPWLRTCTDTEGAPVLSAVAGSEAIALHGPALAPEGFSHAGRHRLAADEHTAWALTWHPSWAPIPVAPDVEAALTDTVEVWRDWLGGVDVHDRFAEPVRRSLLVLAALTHRRTGGIVAAPTTSLPEDFGGERNWDYRFCWLRDAALSLEALLAHGHVDAARRWRDWLLRAIAGDPRRMQIMYRVGGERYLAEHELDHLAGYAGSRPVRIGNGAVTQFQGDVVGEVMMALADLRAQGVDEDEWSWPLQRQLLDFAAEHVDDRDQGLWEMRGDPQYFTHSRVMVWAAFDRGIDAVERHGLTADDATVTRWRSLRSRLRAEILERGTDASGAFVQAYDGTEVDAALLQIPRTGFCAPDDPHMLATVARIEHELMTPEGLVLRYRPLGQDGVAGPEQSFLVCCFWLVMQYAGSGRDADARALMERVLACGNDLLLFSEEYDGAHGEMAGNFPQAFSHLGLIQAVDALTRPPRR</sequence>
<reference evidence="3" key="1">
    <citation type="submission" date="2022-10" db="EMBL/GenBank/DDBJ databases">
        <title>Whole-Genome Sequencing of Brachybacterium huguangmaarense BRM-3, Isolated from Betula schmidtii.</title>
        <authorList>
            <person name="Haam D."/>
        </authorList>
    </citation>
    <scope>NUCLEOTIDE SEQUENCE</scope>
    <source>
        <strain evidence="3">BRM-3</strain>
    </source>
</reference>
<dbReference type="EMBL" id="CP107020">
    <property type="protein sequence ID" value="UYG17776.1"/>
    <property type="molecule type" value="Genomic_DNA"/>
</dbReference>
<keyword evidence="4" id="KW-1185">Reference proteome</keyword>
<dbReference type="SUPFAM" id="SSF48208">
    <property type="entry name" value="Six-hairpin glycosidases"/>
    <property type="match status" value="1"/>
</dbReference>
<evidence type="ECO:0000259" key="2">
    <source>
        <dbReference type="Pfam" id="PF19291"/>
    </source>
</evidence>
<keyword evidence="3" id="KW-0378">Hydrolase</keyword>
<dbReference type="InterPro" id="IPR012341">
    <property type="entry name" value="6hp_glycosidase-like_sf"/>
</dbReference>
<dbReference type="GO" id="GO:0016787">
    <property type="term" value="F:hydrolase activity"/>
    <property type="evidence" value="ECO:0007669"/>
    <property type="project" value="UniProtKB-KW"/>
</dbReference>
<organism evidence="3 4">
    <name type="scientific">Brachybacterium huguangmaarense</name>
    <dbReference type="NCBI Taxonomy" id="1652028"/>
    <lineage>
        <taxon>Bacteria</taxon>
        <taxon>Bacillati</taxon>
        <taxon>Actinomycetota</taxon>
        <taxon>Actinomycetes</taxon>
        <taxon>Micrococcales</taxon>
        <taxon>Dermabacteraceae</taxon>
        <taxon>Brachybacterium</taxon>
    </lineage>
</organism>
<dbReference type="InterPro" id="IPR045582">
    <property type="entry name" value="Trehalase-like_N"/>
</dbReference>
<dbReference type="Gene3D" id="1.50.10.10">
    <property type="match status" value="1"/>
</dbReference>
<dbReference type="Pfam" id="PF00723">
    <property type="entry name" value="Glyco_hydro_15"/>
    <property type="match status" value="1"/>
</dbReference>
<gene>
    <name evidence="3" type="ORF">BRM3_04965</name>
</gene>
<proteinExistence type="predicted"/>
<protein>
    <submittedName>
        <fullName evidence="3">Glycoside hydrolase family 15 protein</fullName>
    </submittedName>
</protein>
<dbReference type="RefSeq" id="WP_263594984.1">
    <property type="nucleotide sequence ID" value="NZ_CP107020.1"/>
</dbReference>
<name>A0ABY6G563_9MICO</name>
<dbReference type="PANTHER" id="PTHR31616:SF0">
    <property type="entry name" value="GLUCAN 1,4-ALPHA-GLUCOSIDASE"/>
    <property type="match status" value="1"/>
</dbReference>
<dbReference type="PANTHER" id="PTHR31616">
    <property type="entry name" value="TREHALASE"/>
    <property type="match status" value="1"/>
</dbReference>
<dbReference type="Proteomes" id="UP001164305">
    <property type="component" value="Chromosome"/>
</dbReference>
<evidence type="ECO:0000259" key="1">
    <source>
        <dbReference type="Pfam" id="PF00723"/>
    </source>
</evidence>
<accession>A0ABY6G563</accession>
<dbReference type="InterPro" id="IPR008928">
    <property type="entry name" value="6-hairpin_glycosidase_sf"/>
</dbReference>
<feature type="domain" description="GH15-like" evidence="1">
    <location>
        <begin position="244"/>
        <end position="604"/>
    </location>
</feature>
<feature type="domain" description="Trehalase-like N-terminal" evidence="2">
    <location>
        <begin position="7"/>
        <end position="148"/>
    </location>
</feature>
<dbReference type="InterPro" id="IPR011613">
    <property type="entry name" value="GH15-like"/>
</dbReference>
<evidence type="ECO:0000313" key="4">
    <source>
        <dbReference type="Proteomes" id="UP001164305"/>
    </source>
</evidence>